<dbReference type="InterPro" id="IPR000182">
    <property type="entry name" value="GNAT_dom"/>
</dbReference>
<evidence type="ECO:0000313" key="4">
    <source>
        <dbReference type="EMBL" id="AVZ76846.1"/>
    </source>
</evidence>
<protein>
    <submittedName>
        <fullName evidence="4">GNAT family N-acetyltransferase</fullName>
    </submittedName>
</protein>
<dbReference type="Gene3D" id="3.40.630.30">
    <property type="match status" value="1"/>
</dbReference>
<proteinExistence type="predicted"/>
<dbReference type="OrthoDB" id="4458448at2"/>
<dbReference type="Pfam" id="PF00583">
    <property type="entry name" value="Acetyltransf_1"/>
    <property type="match status" value="1"/>
</dbReference>
<accession>A0A2R4TCJ0</accession>
<evidence type="ECO:0000313" key="5">
    <source>
        <dbReference type="Proteomes" id="UP000244201"/>
    </source>
</evidence>
<dbReference type="GeneID" id="55660727"/>
<dbReference type="RefSeq" id="WP_108154136.1">
    <property type="nucleotide sequence ID" value="NZ_CP026304.1"/>
</dbReference>
<dbReference type="KEGG" id="slk:SLUN_36375"/>
<evidence type="ECO:0000259" key="3">
    <source>
        <dbReference type="PROSITE" id="PS51186"/>
    </source>
</evidence>
<keyword evidence="1 4" id="KW-0808">Transferase</keyword>
<keyword evidence="5" id="KW-1185">Reference proteome</keyword>
<dbReference type="PROSITE" id="PS51186">
    <property type="entry name" value="GNAT"/>
    <property type="match status" value="1"/>
</dbReference>
<dbReference type="Proteomes" id="UP000244201">
    <property type="component" value="Chromosome"/>
</dbReference>
<name>A0A2R4TCJ0_9ACTN</name>
<dbReference type="EMBL" id="CP026304">
    <property type="protein sequence ID" value="AVZ76846.1"/>
    <property type="molecule type" value="Genomic_DNA"/>
</dbReference>
<evidence type="ECO:0000256" key="2">
    <source>
        <dbReference type="ARBA" id="ARBA00023315"/>
    </source>
</evidence>
<sequence length="169" mass="18289">MIIEPLVPVDGALPGVLLTELTALHLSNREFHALSGDFPDPDGITPEQVAASLADELVNPEVEMLLARSAGELVGFAVTLARHPDPADPDPWIGLLMVHGEVQRTGHGRRLAGIVADRFRAGGRTGLKLAVLDNNPRGLAFWTALGYEFVRWGRDHRLGRASTVLRLPL</sequence>
<dbReference type="InterPro" id="IPR016181">
    <property type="entry name" value="Acyl_CoA_acyltransferase"/>
</dbReference>
<dbReference type="InterPro" id="IPR050832">
    <property type="entry name" value="Bact_Acetyltransf"/>
</dbReference>
<dbReference type="AlphaFoldDB" id="A0A2R4TCJ0"/>
<organism evidence="4 5">
    <name type="scientific">Streptomyces lunaelactis</name>
    <dbReference type="NCBI Taxonomy" id="1535768"/>
    <lineage>
        <taxon>Bacteria</taxon>
        <taxon>Bacillati</taxon>
        <taxon>Actinomycetota</taxon>
        <taxon>Actinomycetes</taxon>
        <taxon>Kitasatosporales</taxon>
        <taxon>Streptomycetaceae</taxon>
        <taxon>Streptomyces</taxon>
    </lineage>
</organism>
<dbReference type="GO" id="GO:0016747">
    <property type="term" value="F:acyltransferase activity, transferring groups other than amino-acyl groups"/>
    <property type="evidence" value="ECO:0007669"/>
    <property type="project" value="InterPro"/>
</dbReference>
<dbReference type="PANTHER" id="PTHR43877">
    <property type="entry name" value="AMINOALKYLPHOSPHONATE N-ACETYLTRANSFERASE-RELATED-RELATED"/>
    <property type="match status" value="1"/>
</dbReference>
<feature type="domain" description="N-acetyltransferase" evidence="3">
    <location>
        <begin position="16"/>
        <end position="169"/>
    </location>
</feature>
<gene>
    <name evidence="4" type="ORF">SLUN_36375</name>
</gene>
<dbReference type="CDD" id="cd04301">
    <property type="entry name" value="NAT_SF"/>
    <property type="match status" value="1"/>
</dbReference>
<dbReference type="SUPFAM" id="SSF55729">
    <property type="entry name" value="Acyl-CoA N-acyltransferases (Nat)"/>
    <property type="match status" value="1"/>
</dbReference>
<reference evidence="4 5" key="1">
    <citation type="submission" date="2018-01" db="EMBL/GenBank/DDBJ databases">
        <title>Complete genome sequence of Streptomyces lunaelactis MM109T, a Ferroverdin A producer isolated from cave moonmilk deposits.</title>
        <authorList>
            <person name="Naome A."/>
            <person name="Martinet L."/>
            <person name="Maciejewska M."/>
            <person name="Anderssen S."/>
            <person name="Adam D."/>
            <person name="Tenconi E."/>
            <person name="Deflandre B."/>
            <person name="Arguelles-Arias A."/>
            <person name="Calusinska M."/>
            <person name="Copieters W."/>
            <person name="Karim L."/>
            <person name="Hanikenne M."/>
            <person name="Baurain D."/>
            <person name="van Wezel G."/>
            <person name="Smargiasso N."/>
            <person name="de Pauw E."/>
            <person name="Delfosse P."/>
            <person name="Rigali S."/>
        </authorList>
    </citation>
    <scope>NUCLEOTIDE SEQUENCE [LARGE SCALE GENOMIC DNA]</scope>
    <source>
        <strain evidence="4 5">MM109</strain>
    </source>
</reference>
<keyword evidence="2" id="KW-0012">Acyltransferase</keyword>
<evidence type="ECO:0000256" key="1">
    <source>
        <dbReference type="ARBA" id="ARBA00022679"/>
    </source>
</evidence>